<dbReference type="RefSeq" id="WP_269884718.1">
    <property type="nucleotide sequence ID" value="NZ_JAQAGZ010000022.1"/>
</dbReference>
<feature type="signal peptide" evidence="2">
    <location>
        <begin position="1"/>
        <end position="28"/>
    </location>
</feature>
<dbReference type="PROSITE" id="PS51257">
    <property type="entry name" value="PROKAR_LIPOPROTEIN"/>
    <property type="match status" value="1"/>
</dbReference>
<dbReference type="SUPFAM" id="SSF159774">
    <property type="entry name" value="YerB-like"/>
    <property type="match status" value="1"/>
</dbReference>
<protein>
    <submittedName>
        <fullName evidence="5">DUF3048 domain-containing protein</fullName>
    </submittedName>
</protein>
<feature type="domain" description="DUF3048" evidence="3">
    <location>
        <begin position="74"/>
        <end position="215"/>
    </location>
</feature>
<feature type="region of interest" description="Disordered" evidence="1">
    <location>
        <begin position="31"/>
        <end position="76"/>
    </location>
</feature>
<sequence length="375" mass="41248">MKRRRWKSWRRLLRRGGLAVLAGALAYAAAGCEPPGRSKKPAVPATAQPGPAMPDETGRQAEPPPQKKVNLAPLTGLETAEPVTRRPVMVMINNHPSARPQSGLSQADLIYECLSEGEITRLVALFQSRRFPDPIGPVRSIRPYFIELGKGVGALQVHAGGSPDGYAQLEKERIPELDEITNAGQYFWRESFRKAPHNLYTNLDKIEAGAAKRGIPDTGPDKPVFLFDPGGSGAVQAFGGESVSGRKLEVTFLLSSYKVGYAYDEGSRTYKRSINGIKHIDLNNHEQLSAANVIVMGTDHRVLDEEGRLDVRLTGTGPALLFQNGKARIVEWKRTEVNEPVRCYEKGQEVTLRPGQTHILIVPMKPSFEGHVQFS</sequence>
<dbReference type="Proteomes" id="UP001527882">
    <property type="component" value="Unassembled WGS sequence"/>
</dbReference>
<reference evidence="5 6" key="1">
    <citation type="submission" date="2022-12" db="EMBL/GenBank/DDBJ databases">
        <title>Draft genome sequence of Paenibacillus sp. dW9.</title>
        <authorList>
            <person name="Choi E.-W."/>
            <person name="Kim D.-U."/>
        </authorList>
    </citation>
    <scope>NUCLEOTIDE SEQUENCE [LARGE SCALE GENOMIC DNA]</scope>
    <source>
        <strain evidence="6">dW9</strain>
    </source>
</reference>
<evidence type="ECO:0000256" key="2">
    <source>
        <dbReference type="SAM" id="SignalP"/>
    </source>
</evidence>
<feature type="chain" id="PRO_5046114730" evidence="2">
    <location>
        <begin position="29"/>
        <end position="375"/>
    </location>
</feature>
<gene>
    <name evidence="5" type="ORF">O9H85_28090</name>
</gene>
<dbReference type="InterPro" id="IPR035328">
    <property type="entry name" value="DUF3048_C"/>
</dbReference>
<dbReference type="InterPro" id="IPR023158">
    <property type="entry name" value="YerB-like_sf"/>
</dbReference>
<feature type="domain" description="DUF3048" evidence="4">
    <location>
        <begin position="250"/>
        <end position="359"/>
    </location>
</feature>
<keyword evidence="6" id="KW-1185">Reference proteome</keyword>
<evidence type="ECO:0000313" key="6">
    <source>
        <dbReference type="Proteomes" id="UP001527882"/>
    </source>
</evidence>
<dbReference type="Pfam" id="PF17479">
    <property type="entry name" value="DUF3048_C"/>
    <property type="match status" value="1"/>
</dbReference>
<evidence type="ECO:0000256" key="1">
    <source>
        <dbReference type="SAM" id="MobiDB-lite"/>
    </source>
</evidence>
<accession>A0ABT4QH56</accession>
<comment type="caution">
    <text evidence="5">The sequence shown here is derived from an EMBL/GenBank/DDBJ whole genome shotgun (WGS) entry which is preliminary data.</text>
</comment>
<dbReference type="InterPro" id="IPR021416">
    <property type="entry name" value="DUF3048_N"/>
</dbReference>
<dbReference type="EMBL" id="JAQAGZ010000022">
    <property type="protein sequence ID" value="MCZ8516185.1"/>
    <property type="molecule type" value="Genomic_DNA"/>
</dbReference>
<dbReference type="Gene3D" id="3.50.90.10">
    <property type="entry name" value="YerB-like"/>
    <property type="match status" value="1"/>
</dbReference>
<proteinExistence type="predicted"/>
<dbReference type="Pfam" id="PF11258">
    <property type="entry name" value="DUF3048"/>
    <property type="match status" value="1"/>
</dbReference>
<keyword evidence="2" id="KW-0732">Signal</keyword>
<organism evidence="5 6">
    <name type="scientific">Paenibacillus gyeongsangnamensis</name>
    <dbReference type="NCBI Taxonomy" id="3388067"/>
    <lineage>
        <taxon>Bacteria</taxon>
        <taxon>Bacillati</taxon>
        <taxon>Bacillota</taxon>
        <taxon>Bacilli</taxon>
        <taxon>Bacillales</taxon>
        <taxon>Paenibacillaceae</taxon>
        <taxon>Paenibacillus</taxon>
    </lineage>
</organism>
<name>A0ABT4QH56_9BACL</name>
<evidence type="ECO:0000259" key="4">
    <source>
        <dbReference type="Pfam" id="PF17479"/>
    </source>
</evidence>
<evidence type="ECO:0000313" key="5">
    <source>
        <dbReference type="EMBL" id="MCZ8516185.1"/>
    </source>
</evidence>
<evidence type="ECO:0000259" key="3">
    <source>
        <dbReference type="Pfam" id="PF11258"/>
    </source>
</evidence>